<feature type="domain" description="Methyltransferase type 11" evidence="1">
    <location>
        <begin position="8"/>
        <end position="69"/>
    </location>
</feature>
<dbReference type="GO" id="GO:0032259">
    <property type="term" value="P:methylation"/>
    <property type="evidence" value="ECO:0007669"/>
    <property type="project" value="UniProtKB-KW"/>
</dbReference>
<dbReference type="Proteomes" id="UP000011554">
    <property type="component" value="Unassembled WGS sequence"/>
</dbReference>
<gene>
    <name evidence="2" type="ORF">C481_00070</name>
</gene>
<comment type="caution">
    <text evidence="2">The sequence shown here is derived from an EMBL/GenBank/DDBJ whole genome shotgun (WGS) entry which is preliminary data.</text>
</comment>
<dbReference type="OrthoDB" id="1018at2157"/>
<proteinExistence type="predicted"/>
<dbReference type="Gene3D" id="3.40.50.150">
    <property type="entry name" value="Vaccinia Virus protein VP39"/>
    <property type="match status" value="1"/>
</dbReference>
<keyword evidence="3" id="KW-1185">Reference proteome</keyword>
<dbReference type="GO" id="GO:0008757">
    <property type="term" value="F:S-adenosylmethionine-dependent methyltransferase activity"/>
    <property type="evidence" value="ECO:0007669"/>
    <property type="project" value="InterPro"/>
</dbReference>
<dbReference type="STRING" id="29540.C481_00070"/>
<dbReference type="InterPro" id="IPR029063">
    <property type="entry name" value="SAM-dependent_MTases_sf"/>
</dbReference>
<organism evidence="2 3">
    <name type="scientific">Natrialba asiatica (strain ATCC 700177 / DSM 12278 / JCM 9576 / FERM P-10747 / NBRC 102637 / 172P1)</name>
    <dbReference type="NCBI Taxonomy" id="29540"/>
    <lineage>
        <taxon>Archaea</taxon>
        <taxon>Methanobacteriati</taxon>
        <taxon>Methanobacteriota</taxon>
        <taxon>Stenosarchaea group</taxon>
        <taxon>Halobacteria</taxon>
        <taxon>Halobacteriales</taxon>
        <taxon>Natrialbaceae</taxon>
        <taxon>Natrialba</taxon>
    </lineage>
</organism>
<keyword evidence="2" id="KW-0489">Methyltransferase</keyword>
<reference evidence="2 3" key="1">
    <citation type="journal article" date="2014" name="PLoS Genet.">
        <title>Phylogenetically driven sequencing of extremely halophilic archaea reveals strategies for static and dynamic osmo-response.</title>
        <authorList>
            <person name="Becker E.A."/>
            <person name="Seitzer P.M."/>
            <person name="Tritt A."/>
            <person name="Larsen D."/>
            <person name="Krusor M."/>
            <person name="Yao A.I."/>
            <person name="Wu D."/>
            <person name="Madern D."/>
            <person name="Eisen J.A."/>
            <person name="Darling A.E."/>
            <person name="Facciotti M.T."/>
        </authorList>
    </citation>
    <scope>NUCLEOTIDE SEQUENCE [LARGE SCALE GENOMIC DNA]</scope>
    <source>
        <strain evidence="2 3">DSM 12278</strain>
    </source>
</reference>
<evidence type="ECO:0000313" key="2">
    <source>
        <dbReference type="EMBL" id="ELZ05886.1"/>
    </source>
</evidence>
<dbReference type="RefSeq" id="WP_006106693.1">
    <property type="nucleotide sequence ID" value="NZ_AOIO01000003.1"/>
</dbReference>
<keyword evidence="2" id="KW-0808">Transferase</keyword>
<dbReference type="InterPro" id="IPR013216">
    <property type="entry name" value="Methyltransf_11"/>
</dbReference>
<sequence length="143" mass="15861">MIELTRCNNSDAVEADRLAVRDASAENLPFPDTTFTCATMTEVLGHLSNPVVVLIEMYRVLEIGGRIVIVVATQNCAERTQHPNQRRPECTFTKVMLSNGWLLKQDSGTCRSSVAIYDHPLGTSESRTSISLYSTTLFDFCSL</sequence>
<evidence type="ECO:0000313" key="3">
    <source>
        <dbReference type="Proteomes" id="UP000011554"/>
    </source>
</evidence>
<name>M0B4Q4_NATA1</name>
<evidence type="ECO:0000259" key="1">
    <source>
        <dbReference type="Pfam" id="PF08241"/>
    </source>
</evidence>
<dbReference type="EMBL" id="AOIO01000003">
    <property type="protein sequence ID" value="ELZ05886.1"/>
    <property type="molecule type" value="Genomic_DNA"/>
</dbReference>
<accession>M0B4Q4</accession>
<dbReference type="Pfam" id="PF08241">
    <property type="entry name" value="Methyltransf_11"/>
    <property type="match status" value="1"/>
</dbReference>
<protein>
    <submittedName>
        <fullName evidence="2">Methyltransferase type 11</fullName>
    </submittedName>
</protein>
<dbReference type="SUPFAM" id="SSF53335">
    <property type="entry name" value="S-adenosyl-L-methionine-dependent methyltransferases"/>
    <property type="match status" value="1"/>
</dbReference>
<dbReference type="AlphaFoldDB" id="M0B4Q4"/>